<keyword evidence="5" id="KW-0399">Innate immunity</keyword>
<dbReference type="PANTHER" id="PTHR14074">
    <property type="entry name" value="HELICASE WITH DEATH DOMAIN-RELATED"/>
    <property type="match status" value="1"/>
</dbReference>
<evidence type="ECO:0000313" key="20">
    <source>
        <dbReference type="Proteomes" id="UP000549775"/>
    </source>
</evidence>
<dbReference type="GO" id="GO:0039536">
    <property type="term" value="P:negative regulation of RIG-I signaling pathway"/>
    <property type="evidence" value="ECO:0007669"/>
    <property type="project" value="TreeGrafter"/>
</dbReference>
<keyword evidence="6" id="KW-0479">Metal-binding</keyword>
<dbReference type="AlphaFoldDB" id="A0A7K7PXN7"/>
<feature type="domain" description="Helicase C-terminal" evidence="17">
    <location>
        <begin position="384"/>
        <end position="545"/>
    </location>
</feature>
<evidence type="ECO:0000256" key="1">
    <source>
        <dbReference type="ARBA" id="ARBA00004496"/>
    </source>
</evidence>
<keyword evidence="7" id="KW-0547">Nucleotide-binding</keyword>
<evidence type="ECO:0000256" key="12">
    <source>
        <dbReference type="ARBA" id="ARBA00022859"/>
    </source>
</evidence>
<keyword evidence="4" id="KW-0963">Cytoplasm</keyword>
<evidence type="ECO:0000313" key="19">
    <source>
        <dbReference type="EMBL" id="NWZ71641.1"/>
    </source>
</evidence>
<evidence type="ECO:0000256" key="10">
    <source>
        <dbReference type="ARBA" id="ARBA00022833"/>
    </source>
</evidence>
<feature type="domain" description="RLR CTR" evidence="18">
    <location>
        <begin position="569"/>
        <end position="696"/>
    </location>
</feature>
<evidence type="ECO:0000256" key="5">
    <source>
        <dbReference type="ARBA" id="ARBA00022588"/>
    </source>
</evidence>
<dbReference type="PROSITE" id="PS51194">
    <property type="entry name" value="HELICASE_CTER"/>
    <property type="match status" value="1"/>
</dbReference>
<dbReference type="SMART" id="SM00490">
    <property type="entry name" value="HELICc"/>
    <property type="match status" value="1"/>
</dbReference>
<dbReference type="GO" id="GO:0140374">
    <property type="term" value="P:antiviral innate immune response"/>
    <property type="evidence" value="ECO:0007669"/>
    <property type="project" value="TreeGrafter"/>
</dbReference>
<proteinExistence type="inferred from homology"/>
<dbReference type="EMBL" id="VZST01003216">
    <property type="protein sequence ID" value="NWZ71641.1"/>
    <property type="molecule type" value="Genomic_DNA"/>
</dbReference>
<dbReference type="InterPro" id="IPR051363">
    <property type="entry name" value="RLR_Helicase"/>
</dbReference>
<evidence type="ECO:0000256" key="2">
    <source>
        <dbReference type="ARBA" id="ARBA00006866"/>
    </source>
</evidence>
<evidence type="ECO:0000259" key="16">
    <source>
        <dbReference type="PROSITE" id="PS51192"/>
    </source>
</evidence>
<dbReference type="InterPro" id="IPR038557">
    <property type="entry name" value="RLR_C_sf"/>
</dbReference>
<dbReference type="InterPro" id="IPR001650">
    <property type="entry name" value="Helicase_C-like"/>
</dbReference>
<evidence type="ECO:0000256" key="13">
    <source>
        <dbReference type="ARBA" id="ARBA00022884"/>
    </source>
</evidence>
<evidence type="ECO:0000256" key="3">
    <source>
        <dbReference type="ARBA" id="ARBA00012552"/>
    </source>
</evidence>
<comment type="catalytic activity">
    <reaction evidence="15">
        <text>ATP + H2O = ADP + phosphate + H(+)</text>
        <dbReference type="Rhea" id="RHEA:13065"/>
        <dbReference type="ChEBI" id="CHEBI:15377"/>
        <dbReference type="ChEBI" id="CHEBI:15378"/>
        <dbReference type="ChEBI" id="CHEBI:30616"/>
        <dbReference type="ChEBI" id="CHEBI:43474"/>
        <dbReference type="ChEBI" id="CHEBI:456216"/>
        <dbReference type="EC" id="3.6.4.13"/>
    </reaction>
    <physiologicalReaction direction="left-to-right" evidence="15">
        <dbReference type="Rhea" id="RHEA:13066"/>
    </physiologicalReaction>
</comment>
<dbReference type="Gene3D" id="2.170.150.30">
    <property type="entry name" value="RIG-I-like receptor, C-terminal regulatory domain"/>
    <property type="match status" value="1"/>
</dbReference>
<dbReference type="InterPro" id="IPR006935">
    <property type="entry name" value="Helicase/UvrB_N"/>
</dbReference>
<dbReference type="GO" id="GO:0016787">
    <property type="term" value="F:hydrolase activity"/>
    <property type="evidence" value="ECO:0007669"/>
    <property type="project" value="UniProtKB-KW"/>
</dbReference>
<dbReference type="GO" id="GO:0005737">
    <property type="term" value="C:cytoplasm"/>
    <property type="evidence" value="ECO:0007669"/>
    <property type="project" value="UniProtKB-SubCell"/>
</dbReference>
<dbReference type="OrthoDB" id="416741at2759"/>
<dbReference type="InterPro" id="IPR014001">
    <property type="entry name" value="Helicase_ATP-bd"/>
</dbReference>
<evidence type="ECO:0000256" key="11">
    <source>
        <dbReference type="ARBA" id="ARBA00022840"/>
    </source>
</evidence>
<reference evidence="19 20" key="1">
    <citation type="submission" date="2019-09" db="EMBL/GenBank/DDBJ databases">
        <title>Bird 10,000 Genomes (B10K) Project - Family phase.</title>
        <authorList>
            <person name="Zhang G."/>
        </authorList>
    </citation>
    <scope>NUCLEOTIDE SEQUENCE [LARGE SCALE GENOMIC DNA]</scope>
    <source>
        <strain evidence="19">OUT-0054</strain>
        <tissue evidence="19">Blood</tissue>
    </source>
</reference>
<keyword evidence="9 19" id="KW-0347">Helicase</keyword>
<evidence type="ECO:0000256" key="4">
    <source>
        <dbReference type="ARBA" id="ARBA00022490"/>
    </source>
</evidence>
<dbReference type="Pfam" id="PF18119">
    <property type="entry name" value="RIG-I_C"/>
    <property type="match status" value="1"/>
</dbReference>
<dbReference type="InterPro" id="IPR027417">
    <property type="entry name" value="P-loop_NTPase"/>
</dbReference>
<dbReference type="Pfam" id="PF04851">
    <property type="entry name" value="ResIII"/>
    <property type="match status" value="1"/>
</dbReference>
<evidence type="ECO:0000259" key="17">
    <source>
        <dbReference type="PROSITE" id="PS51194"/>
    </source>
</evidence>
<evidence type="ECO:0000256" key="7">
    <source>
        <dbReference type="ARBA" id="ARBA00022741"/>
    </source>
</evidence>
<evidence type="ECO:0000256" key="8">
    <source>
        <dbReference type="ARBA" id="ARBA00022801"/>
    </source>
</evidence>
<keyword evidence="12" id="KW-0391">Immunity</keyword>
<dbReference type="GO" id="GO:0003677">
    <property type="term" value="F:DNA binding"/>
    <property type="evidence" value="ECO:0007669"/>
    <property type="project" value="InterPro"/>
</dbReference>
<protein>
    <recommendedName>
        <fullName evidence="3">RNA helicase</fullName>
        <ecNumber evidence="3">3.6.4.13</ecNumber>
    </recommendedName>
</protein>
<dbReference type="CDD" id="cd12090">
    <property type="entry name" value="MDA5_ID"/>
    <property type="match status" value="1"/>
</dbReference>
<name>A0A7K7PXN7_ACRAR</name>
<dbReference type="InterPro" id="IPR041204">
    <property type="entry name" value="RIG-I-like_C"/>
</dbReference>
<dbReference type="PROSITE" id="PS51192">
    <property type="entry name" value="HELICASE_ATP_BIND_1"/>
    <property type="match status" value="1"/>
</dbReference>
<dbReference type="GO" id="GO:0008270">
    <property type="term" value="F:zinc ion binding"/>
    <property type="evidence" value="ECO:0007669"/>
    <property type="project" value="TreeGrafter"/>
</dbReference>
<sequence length="696" mass="79574">MELRGYQREAAAPALSGRNSIVWLPTGAGKTRVAVHVCRWHLESRRGGKVVVLVNKVHLVDQHNEKEFHALQDTFKVTSISGDTSHKTFFADLVKRSDVVICTAQILQNALVSTEEDMHVELTADFSLLVIDECHHTHKDNVYNKIMLRYLQHKLSGKQDLPQVLGLTASPGTGGATSFEGAVEHILQICANLDTEKITSVQDEVEHLQSHVPQPKKQYDLCQERVQDPFCEQLKKVMAQIQQFMEKPDLPWDFGTQIYEQRIVELEKRAAEMFCRKTRVCALHLRKYNDALLINDSVRMVDAFQCLQEFYNAERDKKDPTEQFLIATFEGERGAWRGDDAGCILGEESVPDTPLTCAENRASLQALARDDRYENPRLSKLEGLLREHFQPLGTSRGIVFTKTRQSAHSLLSWLQTTATLRGQHIRAAVLTGAGYSNQTRHMTQNEQQDVIKQFREGTLNLLFSTSVAEEGLDIPECNIVIRYGLMTNEIAMMQARGRARAENSVYSVLAKANSREVTRELLNEDLVELMKRAIQAVQAMPEPEYCQKIQELQRVAVASWLMKEVRISERQQLHDPDAVCLYCVNCNTAVCRGSDIRTVEGMHHVNINPKFRLNYRVSSVKIQFQRTFRDWEPGCRISCNTCSQEWGMEMLYRQVKLPILCIKNFVVETPAEKRRYKKWSSVTFPIKAFDYLEYCS</sequence>
<dbReference type="Proteomes" id="UP000549775">
    <property type="component" value="Unassembled WGS sequence"/>
</dbReference>
<feature type="non-terminal residue" evidence="19">
    <location>
        <position position="1"/>
    </location>
</feature>
<comment type="caution">
    <text evidence="19">The sequence shown here is derived from an EMBL/GenBank/DDBJ whole genome shotgun (WGS) entry which is preliminary data.</text>
</comment>
<keyword evidence="13" id="KW-0694">RNA-binding</keyword>
<evidence type="ECO:0000256" key="15">
    <source>
        <dbReference type="ARBA" id="ARBA00049390"/>
    </source>
</evidence>
<evidence type="ECO:0000256" key="6">
    <source>
        <dbReference type="ARBA" id="ARBA00022723"/>
    </source>
</evidence>
<dbReference type="SUPFAM" id="SSF52540">
    <property type="entry name" value="P-loop containing nucleoside triphosphate hydrolases"/>
    <property type="match status" value="1"/>
</dbReference>
<comment type="similarity">
    <text evidence="2">Belongs to the helicase family. RLR subfamily.</text>
</comment>
<organism evidence="19 20">
    <name type="scientific">Acrocephalus arundinaceus</name>
    <name type="common">Great reed-warbler</name>
    <dbReference type="NCBI Taxonomy" id="39621"/>
    <lineage>
        <taxon>Eukaryota</taxon>
        <taxon>Metazoa</taxon>
        <taxon>Chordata</taxon>
        <taxon>Craniata</taxon>
        <taxon>Vertebrata</taxon>
        <taxon>Euteleostomi</taxon>
        <taxon>Archelosauria</taxon>
        <taxon>Archosauria</taxon>
        <taxon>Dinosauria</taxon>
        <taxon>Saurischia</taxon>
        <taxon>Theropoda</taxon>
        <taxon>Coelurosauria</taxon>
        <taxon>Aves</taxon>
        <taxon>Neognathae</taxon>
        <taxon>Neoaves</taxon>
        <taxon>Telluraves</taxon>
        <taxon>Australaves</taxon>
        <taxon>Passeriformes</taxon>
        <taxon>Sylvioidea</taxon>
        <taxon>Sylviidae</taxon>
        <taxon>Acrocephalinae</taxon>
        <taxon>Acrocephalus</taxon>
    </lineage>
</organism>
<dbReference type="Pfam" id="PF00271">
    <property type="entry name" value="Helicase_C"/>
    <property type="match status" value="1"/>
</dbReference>
<dbReference type="SMART" id="SM00487">
    <property type="entry name" value="DEXDc"/>
    <property type="match status" value="1"/>
</dbReference>
<dbReference type="GO" id="GO:0003724">
    <property type="term" value="F:RNA helicase activity"/>
    <property type="evidence" value="ECO:0007669"/>
    <property type="project" value="UniProtKB-EC"/>
</dbReference>
<dbReference type="InterPro" id="IPR021673">
    <property type="entry name" value="RLR_CTR"/>
</dbReference>
<keyword evidence="10" id="KW-0862">Zinc</keyword>
<feature type="domain" description="Helicase ATP-binding" evidence="16">
    <location>
        <begin position="11"/>
        <end position="189"/>
    </location>
</feature>
<feature type="non-terminal residue" evidence="19">
    <location>
        <position position="696"/>
    </location>
</feature>
<dbReference type="EC" id="3.6.4.13" evidence="3"/>
<dbReference type="CDD" id="cd18802">
    <property type="entry name" value="SF2_C_dicer"/>
    <property type="match status" value="1"/>
</dbReference>
<evidence type="ECO:0000259" key="18">
    <source>
        <dbReference type="PROSITE" id="PS51789"/>
    </source>
</evidence>
<keyword evidence="11" id="KW-0067">ATP-binding</keyword>
<keyword evidence="8" id="KW-0378">Hydrolase</keyword>
<dbReference type="GO" id="GO:0002753">
    <property type="term" value="P:cytoplasmic pattern recognition receptor signaling pathway"/>
    <property type="evidence" value="ECO:0007669"/>
    <property type="project" value="TreeGrafter"/>
</dbReference>
<accession>A0A7K7PXN7</accession>
<dbReference type="PANTHER" id="PTHR14074:SF7">
    <property type="entry name" value="ATP-DEPENDENT RNA HELICASE DHX58"/>
    <property type="match status" value="1"/>
</dbReference>
<evidence type="ECO:0000256" key="9">
    <source>
        <dbReference type="ARBA" id="ARBA00022806"/>
    </source>
</evidence>
<dbReference type="Gene3D" id="1.20.1320.30">
    <property type="match status" value="1"/>
</dbReference>
<dbReference type="Gene3D" id="3.40.50.300">
    <property type="entry name" value="P-loop containing nucleotide triphosphate hydrolases"/>
    <property type="match status" value="2"/>
</dbReference>
<evidence type="ECO:0000256" key="14">
    <source>
        <dbReference type="ARBA" id="ARBA00023118"/>
    </source>
</evidence>
<dbReference type="Pfam" id="PF11648">
    <property type="entry name" value="RIG-I_C-RD"/>
    <property type="match status" value="1"/>
</dbReference>
<comment type="subcellular location">
    <subcellularLocation>
        <location evidence="1">Cytoplasm</location>
    </subcellularLocation>
</comment>
<gene>
    <name evidence="19" type="primary">Dhx58</name>
    <name evidence="19" type="ORF">ACRARU_R10409</name>
</gene>
<dbReference type="PROSITE" id="PS51789">
    <property type="entry name" value="RLR_CTR"/>
    <property type="match status" value="1"/>
</dbReference>
<dbReference type="GO" id="GO:0003727">
    <property type="term" value="F:single-stranded RNA binding"/>
    <property type="evidence" value="ECO:0007669"/>
    <property type="project" value="TreeGrafter"/>
</dbReference>
<keyword evidence="14" id="KW-0051">Antiviral defense</keyword>
<keyword evidence="20" id="KW-1185">Reference proteome</keyword>
<dbReference type="GO" id="GO:0003725">
    <property type="term" value="F:double-stranded RNA binding"/>
    <property type="evidence" value="ECO:0007669"/>
    <property type="project" value="TreeGrafter"/>
</dbReference>
<dbReference type="GO" id="GO:0005524">
    <property type="term" value="F:ATP binding"/>
    <property type="evidence" value="ECO:0007669"/>
    <property type="project" value="UniProtKB-KW"/>
</dbReference>